<reference evidence="1 2" key="1">
    <citation type="journal article" date="2019" name="Int. J. Syst. Evol. Microbiol.">
        <title>The Global Catalogue of Microorganisms (GCM) 10K type strain sequencing project: providing services to taxonomists for standard genome sequencing and annotation.</title>
        <authorList>
            <consortium name="The Broad Institute Genomics Platform"/>
            <consortium name="The Broad Institute Genome Sequencing Center for Infectious Disease"/>
            <person name="Wu L."/>
            <person name="Ma J."/>
        </authorList>
    </citation>
    <scope>NUCLEOTIDE SEQUENCE [LARGE SCALE GENOMIC DNA]</scope>
    <source>
        <strain evidence="1 2">JCM 15572</strain>
    </source>
</reference>
<accession>A0ABN2DTI2</accession>
<protein>
    <recommendedName>
        <fullName evidence="3">Thioredoxin domain-containing protein</fullName>
    </recommendedName>
</protein>
<proteinExistence type="predicted"/>
<sequence length="178" mass="19239">MGMVTVLLIVVCLLIAMAFVLLGAQIELFEQVKQLRKFLDLEDKVTDLELAAAGLKPSEVGLPKELDHVETGAILLLSNKCATCQTLAATLRGGRLPDGIWLLVVPVTGDASEFVDHYELRGDRITVDLGELTANRLGLDVTPSAVFVEDGRLTSAQTVPSVRHLRTLPPRRAAKSIS</sequence>
<comment type="caution">
    <text evidence="1">The sequence shown here is derived from an EMBL/GenBank/DDBJ whole genome shotgun (WGS) entry which is preliminary data.</text>
</comment>
<keyword evidence="2" id="KW-1185">Reference proteome</keyword>
<organism evidence="1 2">
    <name type="scientific">Kribbella hippodromi</name>
    <dbReference type="NCBI Taxonomy" id="434347"/>
    <lineage>
        <taxon>Bacteria</taxon>
        <taxon>Bacillati</taxon>
        <taxon>Actinomycetota</taxon>
        <taxon>Actinomycetes</taxon>
        <taxon>Propionibacteriales</taxon>
        <taxon>Kribbellaceae</taxon>
        <taxon>Kribbella</taxon>
    </lineage>
</organism>
<gene>
    <name evidence="1" type="ORF">GCM10009804_48000</name>
</gene>
<name>A0ABN2DTI2_9ACTN</name>
<dbReference type="EMBL" id="BAAAPH010000016">
    <property type="protein sequence ID" value="GAA1586269.1"/>
    <property type="molecule type" value="Genomic_DNA"/>
</dbReference>
<evidence type="ECO:0008006" key="3">
    <source>
        <dbReference type="Google" id="ProtNLM"/>
    </source>
</evidence>
<evidence type="ECO:0000313" key="1">
    <source>
        <dbReference type="EMBL" id="GAA1586269.1"/>
    </source>
</evidence>
<dbReference type="RefSeq" id="WP_344236475.1">
    <property type="nucleotide sequence ID" value="NZ_BAAAPH010000016.1"/>
</dbReference>
<evidence type="ECO:0000313" key="2">
    <source>
        <dbReference type="Proteomes" id="UP001501705"/>
    </source>
</evidence>
<dbReference type="Proteomes" id="UP001501705">
    <property type="component" value="Unassembled WGS sequence"/>
</dbReference>